<accession>A0A1G9ENX5</accession>
<feature type="region of interest" description="Disordered" evidence="1">
    <location>
        <begin position="17"/>
        <end position="47"/>
    </location>
</feature>
<evidence type="ECO:0000313" key="3">
    <source>
        <dbReference type="Proteomes" id="UP000199107"/>
    </source>
</evidence>
<dbReference type="STRING" id="48727.SAMN05192555_101176"/>
<dbReference type="Proteomes" id="UP000199107">
    <property type="component" value="Unassembled WGS sequence"/>
</dbReference>
<evidence type="ECO:0000256" key="1">
    <source>
        <dbReference type="SAM" id="MobiDB-lite"/>
    </source>
</evidence>
<proteinExistence type="predicted"/>
<feature type="compositionally biased region" description="Basic and acidic residues" evidence="1">
    <location>
        <begin position="17"/>
        <end position="39"/>
    </location>
</feature>
<gene>
    <name evidence="2" type="ORF">SAMN05192555_101176</name>
</gene>
<protein>
    <submittedName>
        <fullName evidence="2">Uncharacterized protein</fullName>
    </submittedName>
</protein>
<dbReference type="EMBL" id="FNGH01000001">
    <property type="protein sequence ID" value="SDK77804.1"/>
    <property type="molecule type" value="Genomic_DNA"/>
</dbReference>
<organism evidence="2 3">
    <name type="scientific">Franzmannia pantelleriensis</name>
    <dbReference type="NCBI Taxonomy" id="48727"/>
    <lineage>
        <taxon>Bacteria</taxon>
        <taxon>Pseudomonadati</taxon>
        <taxon>Pseudomonadota</taxon>
        <taxon>Gammaproteobacteria</taxon>
        <taxon>Oceanospirillales</taxon>
        <taxon>Halomonadaceae</taxon>
        <taxon>Franzmannia</taxon>
    </lineage>
</organism>
<evidence type="ECO:0000313" key="2">
    <source>
        <dbReference type="EMBL" id="SDK77804.1"/>
    </source>
</evidence>
<dbReference type="AlphaFoldDB" id="A0A1G9ENX5"/>
<name>A0A1G9ENX5_9GAMM</name>
<reference evidence="3" key="1">
    <citation type="submission" date="2016-10" db="EMBL/GenBank/DDBJ databases">
        <authorList>
            <person name="Varghese N."/>
            <person name="Submissions S."/>
        </authorList>
    </citation>
    <scope>NUCLEOTIDE SEQUENCE [LARGE SCALE GENOMIC DNA]</scope>
    <source>
        <strain evidence="3">AAP</strain>
    </source>
</reference>
<sequence>MSSMPFKDQAAGLREWADEHVVAASGTDEHRGEAPRPPEARASAAGSSEASRALMVLGLPGDDTARVYRLLQAWCDSGQVWVGDPGAWRVVPLRVESPHLSTLAAQQTRWALWVDSDPEAFRRSYRLLRQLAERGGPSCLLVLHPRLGVSRGLLNNLRQAAAEFLGIRLLMVRQQGAEGQR</sequence>
<keyword evidence="3" id="KW-1185">Reference proteome</keyword>